<gene>
    <name evidence="3" type="ORF">ThimaDRAFT_2074</name>
</gene>
<dbReference type="InterPro" id="IPR001789">
    <property type="entry name" value="Sig_transdc_resp-reg_receiver"/>
</dbReference>
<organism evidence="3 4">
    <name type="scientific">Thiocapsa marina 5811</name>
    <dbReference type="NCBI Taxonomy" id="768671"/>
    <lineage>
        <taxon>Bacteria</taxon>
        <taxon>Pseudomonadati</taxon>
        <taxon>Pseudomonadota</taxon>
        <taxon>Gammaproteobacteria</taxon>
        <taxon>Chromatiales</taxon>
        <taxon>Chromatiaceae</taxon>
        <taxon>Thiocapsa</taxon>
    </lineage>
</organism>
<evidence type="ECO:0000313" key="3">
    <source>
        <dbReference type="EMBL" id="EGV18656.1"/>
    </source>
</evidence>
<reference evidence="3 4" key="1">
    <citation type="submission" date="2011-06" db="EMBL/GenBank/DDBJ databases">
        <title>The draft genome of Thiocapsa marina 5811.</title>
        <authorList>
            <consortium name="US DOE Joint Genome Institute (JGI-PGF)"/>
            <person name="Lucas S."/>
            <person name="Han J."/>
            <person name="Cheng J.-F."/>
            <person name="Goodwin L."/>
            <person name="Pitluck S."/>
            <person name="Peters L."/>
            <person name="Land M.L."/>
            <person name="Hauser L."/>
            <person name="Vogl K."/>
            <person name="Liu Z."/>
            <person name="Imhoff J."/>
            <person name="Thiel V."/>
            <person name="Frigaard N.-U."/>
            <person name="Bryant D."/>
            <person name="Woyke T.J."/>
        </authorList>
    </citation>
    <scope>NUCLEOTIDE SEQUENCE [LARGE SCALE GENOMIC DNA]</scope>
    <source>
        <strain evidence="3 4">5811</strain>
    </source>
</reference>
<dbReference type="RefSeq" id="WP_007192949.1">
    <property type="nucleotide sequence ID" value="NZ_AFWV01000006.1"/>
</dbReference>
<sequence length="125" mass="13100">MPTVTVSVVSADPAMRAYLADLLRSASLRSKAFTDLQACLDHVGSDRIGCLLVDMPANDSGGSEPSQLAAACVRMPTLVIVDRGDVPQAVSALKAGGLVILERPVTRADLLAGIRRAGSDERLRT</sequence>
<dbReference type="EMBL" id="AFWV01000006">
    <property type="protein sequence ID" value="EGV18656.1"/>
    <property type="molecule type" value="Genomic_DNA"/>
</dbReference>
<evidence type="ECO:0000256" key="1">
    <source>
        <dbReference type="PROSITE-ProRule" id="PRU00169"/>
    </source>
</evidence>
<feature type="modified residue" description="4-aspartylphosphate" evidence="1">
    <location>
        <position position="54"/>
    </location>
</feature>
<dbReference type="Proteomes" id="UP000005459">
    <property type="component" value="Unassembled WGS sequence"/>
</dbReference>
<dbReference type="AlphaFoldDB" id="F9UB38"/>
<dbReference type="STRING" id="768671.ThimaDRAFT_2074"/>
<protein>
    <submittedName>
        <fullName evidence="3">Response regulator receiver protein</fullName>
    </submittedName>
</protein>
<evidence type="ECO:0000259" key="2">
    <source>
        <dbReference type="PROSITE" id="PS50110"/>
    </source>
</evidence>
<name>F9UB38_9GAMM</name>
<proteinExistence type="predicted"/>
<keyword evidence="1" id="KW-0597">Phosphoprotein</keyword>
<dbReference type="InterPro" id="IPR011006">
    <property type="entry name" value="CheY-like_superfamily"/>
</dbReference>
<dbReference type="SUPFAM" id="SSF52172">
    <property type="entry name" value="CheY-like"/>
    <property type="match status" value="1"/>
</dbReference>
<dbReference type="GO" id="GO:0000160">
    <property type="term" value="P:phosphorelay signal transduction system"/>
    <property type="evidence" value="ECO:0007669"/>
    <property type="project" value="InterPro"/>
</dbReference>
<evidence type="ECO:0000313" key="4">
    <source>
        <dbReference type="Proteomes" id="UP000005459"/>
    </source>
</evidence>
<accession>F9UB38</accession>
<dbReference type="Pfam" id="PF00072">
    <property type="entry name" value="Response_reg"/>
    <property type="match status" value="1"/>
</dbReference>
<feature type="domain" description="Response regulatory" evidence="2">
    <location>
        <begin position="5"/>
        <end position="118"/>
    </location>
</feature>
<dbReference type="eggNOG" id="COG4566">
    <property type="taxonomic scope" value="Bacteria"/>
</dbReference>
<dbReference type="Gene3D" id="3.40.50.2300">
    <property type="match status" value="1"/>
</dbReference>
<keyword evidence="4" id="KW-1185">Reference proteome</keyword>
<dbReference type="PROSITE" id="PS50110">
    <property type="entry name" value="RESPONSE_REGULATORY"/>
    <property type="match status" value="1"/>
</dbReference>